<comment type="cofactor">
    <cofactor evidence="2">
        <name>Zn(2+)</name>
        <dbReference type="ChEBI" id="CHEBI:29105"/>
    </cofactor>
</comment>
<keyword evidence="10 20" id="KW-0548">Nucleotidyltransferase</keyword>
<evidence type="ECO:0000256" key="5">
    <source>
        <dbReference type="ARBA" id="ARBA00005019"/>
    </source>
</evidence>
<dbReference type="EC" id="2.7.7.18" evidence="20"/>
<keyword evidence="24" id="KW-1185">Reference proteome</keyword>
<dbReference type="EMBL" id="BLXT01000290">
    <property type="protein sequence ID" value="GFN75675.1"/>
    <property type="molecule type" value="Genomic_DNA"/>
</dbReference>
<protein>
    <recommendedName>
        <fullName evidence="20">Nicotinamide-nucleotide adenylyltransferase</fullName>
        <ecNumber evidence="20">2.7.7.1</ecNumber>
        <ecNumber evidence="20">2.7.7.18</ecNumber>
    </recommendedName>
</protein>
<dbReference type="PANTHER" id="PTHR12039:SF0">
    <property type="entry name" value="NICOTINAMIDE-NUCLEOTIDE ADENYLYLTRANSFERASE"/>
    <property type="match status" value="1"/>
</dbReference>
<name>A0AAV3XXW3_9GAST</name>
<accession>A0AAV3XXW3</accession>
<dbReference type="Proteomes" id="UP000735302">
    <property type="component" value="Unassembled WGS sequence"/>
</dbReference>
<dbReference type="InterPro" id="IPR005248">
    <property type="entry name" value="NadD/NMNAT"/>
</dbReference>
<comment type="pathway">
    <text evidence="4 20">Cofactor biosynthesis; NAD(+) biosynthesis; NAD(+) from nicotinamide D-ribonucleotide: step 1/1.</text>
</comment>
<keyword evidence="16" id="KW-0539">Nucleus</keyword>
<evidence type="ECO:0000256" key="7">
    <source>
        <dbReference type="ARBA" id="ARBA00022553"/>
    </source>
</evidence>
<dbReference type="SUPFAM" id="SSF52374">
    <property type="entry name" value="Nucleotidylyl transferase"/>
    <property type="match status" value="1"/>
</dbReference>
<keyword evidence="13 20" id="KW-0067">ATP-binding</keyword>
<keyword evidence="8 20" id="KW-0662">Pyridine nucleotide biosynthesis</keyword>
<comment type="subcellular location">
    <subcellularLocation>
        <location evidence="3">Nucleus</location>
    </subcellularLocation>
</comment>
<evidence type="ECO:0000256" key="15">
    <source>
        <dbReference type="ARBA" id="ARBA00023027"/>
    </source>
</evidence>
<gene>
    <name evidence="23" type="ORF">PoB_000218100</name>
</gene>
<keyword evidence="7" id="KW-0597">Phosphoprotein</keyword>
<dbReference type="FunFam" id="3.40.50.620:FF:000101">
    <property type="entry name" value="Nicotinamide-nucleotide adenylyltransferase"/>
    <property type="match status" value="1"/>
</dbReference>
<comment type="pathway">
    <text evidence="5">Cofactor biosynthesis; NAD(+) biosynthesis; deamido-NAD(+) from nicotinate D-ribonucleotide: step 1/1.</text>
</comment>
<dbReference type="Pfam" id="PF01467">
    <property type="entry name" value="CTP_transf_like"/>
    <property type="match status" value="1"/>
</dbReference>
<feature type="domain" description="Cytidyltransferase-like" evidence="22">
    <location>
        <begin position="18"/>
        <end position="239"/>
    </location>
</feature>
<dbReference type="GO" id="GO:0009435">
    <property type="term" value="P:NAD+ biosynthetic process"/>
    <property type="evidence" value="ECO:0007669"/>
    <property type="project" value="InterPro"/>
</dbReference>
<evidence type="ECO:0000256" key="13">
    <source>
        <dbReference type="ARBA" id="ARBA00022840"/>
    </source>
</evidence>
<dbReference type="PANTHER" id="PTHR12039">
    <property type="entry name" value="NICOTINAMIDE MONONUCLEOTIDE ADENYLYLTRANSFERASE"/>
    <property type="match status" value="1"/>
</dbReference>
<evidence type="ECO:0000256" key="12">
    <source>
        <dbReference type="ARBA" id="ARBA00022833"/>
    </source>
</evidence>
<comment type="similarity">
    <text evidence="6 20">Belongs to the eukaryotic NMN adenylyltransferase family.</text>
</comment>
<comment type="catalytic activity">
    <reaction evidence="18">
        <text>beta-nicotinamide D-ribonucleotide + ATP + H(+) = diphosphate + NAD(+)</text>
        <dbReference type="Rhea" id="RHEA:21360"/>
        <dbReference type="ChEBI" id="CHEBI:14649"/>
        <dbReference type="ChEBI" id="CHEBI:15378"/>
        <dbReference type="ChEBI" id="CHEBI:30616"/>
        <dbReference type="ChEBI" id="CHEBI:33019"/>
        <dbReference type="ChEBI" id="CHEBI:57540"/>
        <dbReference type="EC" id="2.7.7.1"/>
    </reaction>
    <physiologicalReaction direction="left-to-right" evidence="18">
        <dbReference type="Rhea" id="RHEA:21361"/>
    </physiologicalReaction>
    <physiologicalReaction direction="right-to-left" evidence="18">
        <dbReference type="Rhea" id="RHEA:21362"/>
    </physiologicalReaction>
</comment>
<evidence type="ECO:0000313" key="24">
    <source>
        <dbReference type="Proteomes" id="UP000735302"/>
    </source>
</evidence>
<evidence type="ECO:0000256" key="1">
    <source>
        <dbReference type="ARBA" id="ARBA00001946"/>
    </source>
</evidence>
<evidence type="ECO:0000256" key="21">
    <source>
        <dbReference type="SAM" id="MobiDB-lite"/>
    </source>
</evidence>
<evidence type="ECO:0000256" key="20">
    <source>
        <dbReference type="RuleBase" id="RU362021"/>
    </source>
</evidence>
<keyword evidence="15 20" id="KW-0520">NAD</keyword>
<dbReference type="GO" id="GO:0005524">
    <property type="term" value="F:ATP binding"/>
    <property type="evidence" value="ECO:0007669"/>
    <property type="project" value="UniProtKB-KW"/>
</dbReference>
<evidence type="ECO:0000256" key="4">
    <source>
        <dbReference type="ARBA" id="ARBA00004658"/>
    </source>
</evidence>
<evidence type="ECO:0000256" key="3">
    <source>
        <dbReference type="ARBA" id="ARBA00004123"/>
    </source>
</evidence>
<keyword evidence="9 20" id="KW-0808">Transferase</keyword>
<evidence type="ECO:0000256" key="6">
    <source>
        <dbReference type="ARBA" id="ARBA00007064"/>
    </source>
</evidence>
<keyword evidence="12" id="KW-0862">Zinc</keyword>
<dbReference type="GO" id="GO:0004515">
    <property type="term" value="F:nicotinate-nucleotide adenylyltransferase activity"/>
    <property type="evidence" value="ECO:0007669"/>
    <property type="project" value="UniProtKB-EC"/>
</dbReference>
<comment type="catalytic activity">
    <reaction evidence="17">
        <text>nicotinate beta-D-ribonucleotide + ATP + H(+) = deamido-NAD(+) + diphosphate</text>
        <dbReference type="Rhea" id="RHEA:22860"/>
        <dbReference type="ChEBI" id="CHEBI:15378"/>
        <dbReference type="ChEBI" id="CHEBI:30616"/>
        <dbReference type="ChEBI" id="CHEBI:33019"/>
        <dbReference type="ChEBI" id="CHEBI:57502"/>
        <dbReference type="ChEBI" id="CHEBI:58437"/>
        <dbReference type="EC" id="2.7.7.18"/>
    </reaction>
    <physiologicalReaction direction="left-to-right" evidence="17">
        <dbReference type="Rhea" id="RHEA:22861"/>
    </physiologicalReaction>
    <physiologicalReaction direction="right-to-left" evidence="17">
        <dbReference type="Rhea" id="RHEA:22862"/>
    </physiologicalReaction>
</comment>
<comment type="subunit">
    <text evidence="19">Homohexamer. Interacts with ADPRT/PARP1.</text>
</comment>
<evidence type="ECO:0000256" key="11">
    <source>
        <dbReference type="ARBA" id="ARBA00022741"/>
    </source>
</evidence>
<comment type="caution">
    <text evidence="23">The sequence shown here is derived from an EMBL/GenBank/DDBJ whole genome shotgun (WGS) entry which is preliminary data.</text>
</comment>
<sequence length="421" mass="47557">MFCWKSQTMATPSRVVLLACGSYNPVTNMHLRMFEIARDALNKTGRYQVVSGIMSPVSDGYKKKDLLPAKHRCEMLKLALKSSDWIKMDQWECSMSSWTQTAQVLRHHRQQVEQQQQHGEMFNHVKPSPKRRKKQHHNIVADLTENQIPSLEDTSEHSVPSVKLLCGADLLESFAVPGLWDEEDIEYIVGSHGLVVITRCGSDPQKFIYESDILTKYQENIVIVTEWIFNDISSTKVRRALRRGESVKYLVQDSVIDYIRKHQLYGVPDNKYFNNMLPSPNQENTTNQLDKESVGFKGGGKIVSEATLEDITTNPTSGEISVILRSAHNNGSADGFITRHLPLHRMITHLDKKGSPSSSLNGSPHRMEKKGSPASTVKVTTTFTKDDEPQSNHKISCISDIGTLVRRVKNVRVGFTPETRV</sequence>
<dbReference type="AlphaFoldDB" id="A0AAV3XXW3"/>
<dbReference type="GO" id="GO:0005634">
    <property type="term" value="C:nucleus"/>
    <property type="evidence" value="ECO:0007669"/>
    <property type="project" value="UniProtKB-SubCell"/>
</dbReference>
<dbReference type="NCBIfam" id="TIGR00482">
    <property type="entry name" value="nicotinate (nicotinamide) nucleotide adenylyltransferase"/>
    <property type="match status" value="1"/>
</dbReference>
<dbReference type="CDD" id="cd09286">
    <property type="entry name" value="NMNAT_Eukarya"/>
    <property type="match status" value="1"/>
</dbReference>
<feature type="region of interest" description="Disordered" evidence="21">
    <location>
        <begin position="351"/>
        <end position="375"/>
    </location>
</feature>
<evidence type="ECO:0000256" key="8">
    <source>
        <dbReference type="ARBA" id="ARBA00022642"/>
    </source>
</evidence>
<dbReference type="InterPro" id="IPR014729">
    <property type="entry name" value="Rossmann-like_a/b/a_fold"/>
</dbReference>
<evidence type="ECO:0000256" key="9">
    <source>
        <dbReference type="ARBA" id="ARBA00022679"/>
    </source>
</evidence>
<dbReference type="GO" id="GO:0000309">
    <property type="term" value="F:nicotinamide-nucleotide adenylyltransferase activity"/>
    <property type="evidence" value="ECO:0007669"/>
    <property type="project" value="UniProtKB-EC"/>
</dbReference>
<evidence type="ECO:0000313" key="23">
    <source>
        <dbReference type="EMBL" id="GFN75675.1"/>
    </source>
</evidence>
<evidence type="ECO:0000256" key="18">
    <source>
        <dbReference type="ARBA" id="ARBA00048969"/>
    </source>
</evidence>
<evidence type="ECO:0000256" key="16">
    <source>
        <dbReference type="ARBA" id="ARBA00023242"/>
    </source>
</evidence>
<evidence type="ECO:0000256" key="19">
    <source>
        <dbReference type="ARBA" id="ARBA00064648"/>
    </source>
</evidence>
<dbReference type="Gene3D" id="3.40.50.620">
    <property type="entry name" value="HUPs"/>
    <property type="match status" value="1"/>
</dbReference>
<organism evidence="23 24">
    <name type="scientific">Plakobranchus ocellatus</name>
    <dbReference type="NCBI Taxonomy" id="259542"/>
    <lineage>
        <taxon>Eukaryota</taxon>
        <taxon>Metazoa</taxon>
        <taxon>Spiralia</taxon>
        <taxon>Lophotrochozoa</taxon>
        <taxon>Mollusca</taxon>
        <taxon>Gastropoda</taxon>
        <taxon>Heterobranchia</taxon>
        <taxon>Euthyneura</taxon>
        <taxon>Panpulmonata</taxon>
        <taxon>Sacoglossa</taxon>
        <taxon>Placobranchoidea</taxon>
        <taxon>Plakobranchidae</taxon>
        <taxon>Plakobranchus</taxon>
    </lineage>
</organism>
<evidence type="ECO:0000259" key="22">
    <source>
        <dbReference type="Pfam" id="PF01467"/>
    </source>
</evidence>
<dbReference type="InterPro" id="IPR004821">
    <property type="entry name" value="Cyt_trans-like"/>
</dbReference>
<reference evidence="23 24" key="1">
    <citation type="journal article" date="2021" name="Elife">
        <title>Chloroplast acquisition without the gene transfer in kleptoplastic sea slugs, Plakobranchus ocellatus.</title>
        <authorList>
            <person name="Maeda T."/>
            <person name="Takahashi S."/>
            <person name="Yoshida T."/>
            <person name="Shimamura S."/>
            <person name="Takaki Y."/>
            <person name="Nagai Y."/>
            <person name="Toyoda A."/>
            <person name="Suzuki Y."/>
            <person name="Arimoto A."/>
            <person name="Ishii H."/>
            <person name="Satoh N."/>
            <person name="Nishiyama T."/>
            <person name="Hasebe M."/>
            <person name="Maruyama T."/>
            <person name="Minagawa J."/>
            <person name="Obokata J."/>
            <person name="Shigenobu S."/>
        </authorList>
    </citation>
    <scope>NUCLEOTIDE SEQUENCE [LARGE SCALE GENOMIC DNA]</scope>
</reference>
<proteinExistence type="inferred from homology"/>
<evidence type="ECO:0000256" key="17">
    <source>
        <dbReference type="ARBA" id="ARBA00048514"/>
    </source>
</evidence>
<dbReference type="InterPro" id="IPR045094">
    <property type="entry name" value="NMNAT_euk"/>
</dbReference>
<dbReference type="InterPro" id="IPR051182">
    <property type="entry name" value="Euk_NMN_adenylyltrnsfrase"/>
</dbReference>
<evidence type="ECO:0000256" key="10">
    <source>
        <dbReference type="ARBA" id="ARBA00022695"/>
    </source>
</evidence>
<evidence type="ECO:0000256" key="2">
    <source>
        <dbReference type="ARBA" id="ARBA00001947"/>
    </source>
</evidence>
<comment type="cofactor">
    <cofactor evidence="1">
        <name>Mg(2+)</name>
        <dbReference type="ChEBI" id="CHEBI:18420"/>
    </cofactor>
</comment>
<keyword evidence="14" id="KW-0460">Magnesium</keyword>
<keyword evidence="11 20" id="KW-0547">Nucleotide-binding</keyword>
<dbReference type="EC" id="2.7.7.1" evidence="20"/>
<evidence type="ECO:0000256" key="14">
    <source>
        <dbReference type="ARBA" id="ARBA00022842"/>
    </source>
</evidence>